<evidence type="ECO:0000313" key="11">
    <source>
        <dbReference type="Proteomes" id="UP000326354"/>
    </source>
</evidence>
<dbReference type="Pfam" id="PF00069">
    <property type="entry name" value="Pkinase"/>
    <property type="match status" value="1"/>
</dbReference>
<dbReference type="AlphaFoldDB" id="A0A5S9IRK1"/>
<dbReference type="InterPro" id="IPR017441">
    <property type="entry name" value="Protein_kinase_ATP_BS"/>
</dbReference>
<proteinExistence type="predicted"/>
<evidence type="ECO:0000256" key="3">
    <source>
        <dbReference type="ARBA" id="ARBA00022679"/>
    </source>
</evidence>
<evidence type="ECO:0000259" key="9">
    <source>
        <dbReference type="PROSITE" id="PS50011"/>
    </source>
</evidence>
<evidence type="ECO:0000256" key="8">
    <source>
        <dbReference type="SAM" id="Phobius"/>
    </source>
</evidence>
<protein>
    <recommendedName>
        <fullName evidence="1">non-specific serine/threonine protein kinase</fullName>
        <ecNumber evidence="1">2.7.11.1</ecNumber>
    </recommendedName>
</protein>
<evidence type="ECO:0000256" key="6">
    <source>
        <dbReference type="ARBA" id="ARBA00022840"/>
    </source>
</evidence>
<dbReference type="PROSITE" id="PS50011">
    <property type="entry name" value="PROTEIN_KINASE_DOM"/>
    <property type="match status" value="1"/>
</dbReference>
<keyword evidence="8" id="KW-0472">Membrane</keyword>
<dbReference type="SUPFAM" id="SSF56112">
    <property type="entry name" value="Protein kinase-like (PK-like)"/>
    <property type="match status" value="1"/>
</dbReference>
<dbReference type="KEGG" id="uam:UABAM_05177"/>
<evidence type="ECO:0000313" key="10">
    <source>
        <dbReference type="EMBL" id="BBM86789.1"/>
    </source>
</evidence>
<keyword evidence="4 7" id="KW-0547">Nucleotide-binding</keyword>
<dbReference type="InterPro" id="IPR011009">
    <property type="entry name" value="Kinase-like_dom_sf"/>
</dbReference>
<dbReference type="GO" id="GO:0005524">
    <property type="term" value="F:ATP binding"/>
    <property type="evidence" value="ECO:0007669"/>
    <property type="project" value="UniProtKB-UniRule"/>
</dbReference>
<keyword evidence="11" id="KW-1185">Reference proteome</keyword>
<dbReference type="PANTHER" id="PTHR43289:SF6">
    <property type="entry name" value="SERINE_THREONINE-PROTEIN KINASE NEKL-3"/>
    <property type="match status" value="1"/>
</dbReference>
<dbReference type="RefSeq" id="WP_151970830.1">
    <property type="nucleotide sequence ID" value="NZ_AP019860.1"/>
</dbReference>
<feature type="binding site" evidence="7">
    <location>
        <position position="42"/>
    </location>
    <ligand>
        <name>ATP</name>
        <dbReference type="ChEBI" id="CHEBI:30616"/>
    </ligand>
</feature>
<dbReference type="EMBL" id="AP019860">
    <property type="protein sequence ID" value="BBM86789.1"/>
    <property type="molecule type" value="Genomic_DNA"/>
</dbReference>
<feature type="transmembrane region" description="Helical" evidence="8">
    <location>
        <begin position="302"/>
        <end position="319"/>
    </location>
</feature>
<dbReference type="PROSITE" id="PS00107">
    <property type="entry name" value="PROTEIN_KINASE_ATP"/>
    <property type="match status" value="1"/>
</dbReference>
<dbReference type="CDD" id="cd14014">
    <property type="entry name" value="STKc_PknB_like"/>
    <property type="match status" value="1"/>
</dbReference>
<keyword evidence="6 7" id="KW-0067">ATP-binding</keyword>
<keyword evidence="5 10" id="KW-0418">Kinase</keyword>
<dbReference type="Gene3D" id="1.10.510.10">
    <property type="entry name" value="Transferase(Phosphotransferase) domain 1"/>
    <property type="match status" value="1"/>
</dbReference>
<dbReference type="PROSITE" id="PS00108">
    <property type="entry name" value="PROTEIN_KINASE_ST"/>
    <property type="match status" value="1"/>
</dbReference>
<accession>A0A5S9IRK1</accession>
<dbReference type="EC" id="2.7.11.1" evidence="1"/>
<keyword evidence="8" id="KW-0812">Transmembrane</keyword>
<dbReference type="Gene3D" id="3.30.200.20">
    <property type="entry name" value="Phosphorylase Kinase, domain 1"/>
    <property type="match status" value="1"/>
</dbReference>
<dbReference type="InterPro" id="IPR000719">
    <property type="entry name" value="Prot_kinase_dom"/>
</dbReference>
<dbReference type="OrthoDB" id="6111975at2"/>
<evidence type="ECO:0000256" key="1">
    <source>
        <dbReference type="ARBA" id="ARBA00012513"/>
    </source>
</evidence>
<dbReference type="SMART" id="SM00220">
    <property type="entry name" value="S_TKc"/>
    <property type="match status" value="1"/>
</dbReference>
<dbReference type="GO" id="GO:0004674">
    <property type="term" value="F:protein serine/threonine kinase activity"/>
    <property type="evidence" value="ECO:0007669"/>
    <property type="project" value="UniProtKB-KW"/>
</dbReference>
<dbReference type="PANTHER" id="PTHR43289">
    <property type="entry name" value="MITOGEN-ACTIVATED PROTEIN KINASE KINASE KINASE 20-RELATED"/>
    <property type="match status" value="1"/>
</dbReference>
<evidence type="ECO:0000256" key="2">
    <source>
        <dbReference type="ARBA" id="ARBA00022527"/>
    </source>
</evidence>
<gene>
    <name evidence="10" type="ORF">UABAM_05177</name>
</gene>
<evidence type="ECO:0000256" key="5">
    <source>
        <dbReference type="ARBA" id="ARBA00022777"/>
    </source>
</evidence>
<dbReference type="Proteomes" id="UP000326354">
    <property type="component" value="Chromosome"/>
</dbReference>
<sequence>MDGKFKFEQLGPYKVIEKIGSGGMGIVYRVEHAETQKEFAVKVLNIHQKLDRSAIERFIREINVTSRLQHKNIIKLHDKGVHDGRVPYFVMDYIDGVTLTEFLNNSPSPNAIARIFVHIASAVHYAHQQEIIHRDLKPANIMMDKRGKPIIMDFGLAKSSISETLTATGVVMGSMPYMPPEQADGQRHEIDEVSDVYSLGAILYECLALRPPFVGNSSPEIIAKIFNQTPTPPHKINKKVPKKLSAICLKAMAKNKQDRYQNVEAFSQDIYNFLTNKNTSASLVSTSTVQPFVLWIKKNRKAFIINMIVIIVIIVFMMLR</sequence>
<dbReference type="InterPro" id="IPR008271">
    <property type="entry name" value="Ser/Thr_kinase_AS"/>
</dbReference>
<feature type="domain" description="Protein kinase" evidence="9">
    <location>
        <begin position="13"/>
        <end position="274"/>
    </location>
</feature>
<keyword evidence="2" id="KW-0723">Serine/threonine-protein kinase</keyword>
<organism evidence="10 11">
    <name type="scientific">Uabimicrobium amorphum</name>
    <dbReference type="NCBI Taxonomy" id="2596890"/>
    <lineage>
        <taxon>Bacteria</taxon>
        <taxon>Pseudomonadati</taxon>
        <taxon>Planctomycetota</taxon>
        <taxon>Candidatus Uabimicrobiia</taxon>
        <taxon>Candidatus Uabimicrobiales</taxon>
        <taxon>Candidatus Uabimicrobiaceae</taxon>
        <taxon>Candidatus Uabimicrobium</taxon>
    </lineage>
</organism>
<dbReference type="FunFam" id="1.10.510.10:FF:000021">
    <property type="entry name" value="Serine/threonine protein kinase"/>
    <property type="match status" value="1"/>
</dbReference>
<name>A0A5S9IRK1_UABAM</name>
<evidence type="ECO:0000256" key="4">
    <source>
        <dbReference type="ARBA" id="ARBA00022741"/>
    </source>
</evidence>
<keyword evidence="3" id="KW-0808">Transferase</keyword>
<reference evidence="10 11" key="1">
    <citation type="submission" date="2019-08" db="EMBL/GenBank/DDBJ databases">
        <title>Complete genome sequence of Candidatus Uab amorphum.</title>
        <authorList>
            <person name="Shiratori T."/>
            <person name="Suzuki S."/>
            <person name="Kakizawa Y."/>
            <person name="Ishida K."/>
        </authorList>
    </citation>
    <scope>NUCLEOTIDE SEQUENCE [LARGE SCALE GENOMIC DNA]</scope>
    <source>
        <strain evidence="10 11">SRT547</strain>
    </source>
</reference>
<evidence type="ECO:0000256" key="7">
    <source>
        <dbReference type="PROSITE-ProRule" id="PRU10141"/>
    </source>
</evidence>
<keyword evidence="8" id="KW-1133">Transmembrane helix</keyword>